<keyword evidence="2" id="KW-1185">Reference proteome</keyword>
<dbReference type="AlphaFoldDB" id="A0A4Y6UJJ5"/>
<dbReference type="Pfam" id="PF06748">
    <property type="entry name" value="DUF1217"/>
    <property type="match status" value="1"/>
</dbReference>
<dbReference type="OrthoDB" id="7824597at2"/>
<evidence type="ECO:0000313" key="1">
    <source>
        <dbReference type="EMBL" id="QDH16175.1"/>
    </source>
</evidence>
<protein>
    <submittedName>
        <fullName evidence="1">DUF1217 domain-containing protein</fullName>
    </submittedName>
</protein>
<evidence type="ECO:0000313" key="2">
    <source>
        <dbReference type="Proteomes" id="UP000316313"/>
    </source>
</evidence>
<proteinExistence type="predicted"/>
<dbReference type="Proteomes" id="UP000316313">
    <property type="component" value="Chromosome"/>
</dbReference>
<accession>A0A4Y6UJJ5</accession>
<dbReference type="SUPFAM" id="SSF158837">
    <property type="entry name" value="AGR C 984p-like"/>
    <property type="match status" value="1"/>
</dbReference>
<organism evidence="1 2">
    <name type="scientific">Swingsia samuiensis</name>
    <dbReference type="NCBI Taxonomy" id="1293412"/>
    <lineage>
        <taxon>Bacteria</taxon>
        <taxon>Pseudomonadati</taxon>
        <taxon>Pseudomonadota</taxon>
        <taxon>Alphaproteobacteria</taxon>
        <taxon>Acetobacterales</taxon>
        <taxon>Acetobacteraceae</taxon>
        <taxon>Swingsia</taxon>
    </lineage>
</organism>
<name>A0A4Y6UJJ5_9PROT</name>
<dbReference type="KEGG" id="ssam:E3D00_00270"/>
<dbReference type="EMBL" id="CP038141">
    <property type="protein sequence ID" value="QDH16175.1"/>
    <property type="molecule type" value="Genomic_DNA"/>
</dbReference>
<gene>
    <name evidence="1" type="ORF">E3D00_00270</name>
</gene>
<dbReference type="InterPro" id="IPR023157">
    <property type="entry name" value="AGR-C-984p-like_sf"/>
</dbReference>
<reference evidence="1 2" key="1">
    <citation type="submission" date="2019-03" db="EMBL/GenBank/DDBJ databases">
        <title>The complete genome sequence of Swingsia samuiensis NBRC107927(T).</title>
        <authorList>
            <person name="Chua K.-O."/>
            <person name="Chan K.-G."/>
            <person name="See-Too W.-S."/>
        </authorList>
    </citation>
    <scope>NUCLEOTIDE SEQUENCE [LARGE SCALE GENOMIC DNA]</scope>
    <source>
        <strain evidence="1 2">AH83</strain>
    </source>
</reference>
<dbReference type="InterPro" id="IPR010626">
    <property type="entry name" value="DUF1217"/>
</dbReference>
<dbReference type="RefSeq" id="WP_141458874.1">
    <property type="nucleotide sequence ID" value="NZ_CP038141.1"/>
</dbReference>
<dbReference type="Gene3D" id="1.10.3700.10">
    <property type="entry name" value="AGR C 984p-like"/>
    <property type="match status" value="1"/>
</dbReference>
<sequence length="273" mass="30121">MSLFSSAMPAVPQYLSIIKNESIAVQHWQKTSPLSENIVSSFKDVAGSILTPEQLLHNYKALSVVLGAYGMSSVQGETAVLKQLMSQNPSSSNSLAARSGNPSWQLFAKDFSSWSVSPFSSKDFISKIVNNYWMNAYEKNVQHQTSGLGDALYFSRIMKPGMKLENVMADPKLLKVVERVSGFDPTQFGTLGYNEQVRLLSQKLDLSKLNNSEKIQRYAQQYLALLQIHPEKVKSNDTILTLYGESGDSDGILSLFTGGNHSTENNPLLSALV</sequence>